<accession>A0ABP3TWZ0</accession>
<evidence type="ECO:0000256" key="1">
    <source>
        <dbReference type="ARBA" id="ARBA00004651"/>
    </source>
</evidence>
<dbReference type="NCBIfam" id="TIGR03434">
    <property type="entry name" value="ADOP"/>
    <property type="match status" value="1"/>
</dbReference>
<dbReference type="EMBL" id="BAAAEU010000024">
    <property type="protein sequence ID" value="GAA0719654.1"/>
    <property type="molecule type" value="Genomic_DNA"/>
</dbReference>
<dbReference type="InterPro" id="IPR017800">
    <property type="entry name" value="ADOP"/>
</dbReference>
<keyword evidence="2" id="KW-1003">Cell membrane</keyword>
<evidence type="ECO:0000256" key="5">
    <source>
        <dbReference type="ARBA" id="ARBA00023136"/>
    </source>
</evidence>
<feature type="transmembrane region" description="Helical" evidence="7">
    <location>
        <begin position="688"/>
        <end position="713"/>
    </location>
</feature>
<evidence type="ECO:0000256" key="6">
    <source>
        <dbReference type="ARBA" id="ARBA00038076"/>
    </source>
</evidence>
<feature type="transmembrane region" description="Helical" evidence="7">
    <location>
        <begin position="362"/>
        <end position="384"/>
    </location>
</feature>
<evidence type="ECO:0000313" key="10">
    <source>
        <dbReference type="EMBL" id="GAA0719654.1"/>
    </source>
</evidence>
<dbReference type="Pfam" id="PF12704">
    <property type="entry name" value="MacB_PCD"/>
    <property type="match status" value="2"/>
</dbReference>
<name>A0ABP3TWZ0_9GAMM</name>
<dbReference type="Proteomes" id="UP001501523">
    <property type="component" value="Unassembled WGS sequence"/>
</dbReference>
<dbReference type="PANTHER" id="PTHR30572:SF4">
    <property type="entry name" value="ABC TRANSPORTER PERMEASE YTRF"/>
    <property type="match status" value="1"/>
</dbReference>
<dbReference type="Pfam" id="PF02687">
    <property type="entry name" value="FtsX"/>
    <property type="match status" value="2"/>
</dbReference>
<comment type="caution">
    <text evidence="10">The sequence shown here is derived from an EMBL/GenBank/DDBJ whole genome shotgun (WGS) entry which is preliminary data.</text>
</comment>
<keyword evidence="3 7" id="KW-0812">Transmembrane</keyword>
<dbReference type="PANTHER" id="PTHR30572">
    <property type="entry name" value="MEMBRANE COMPONENT OF TRANSPORTER-RELATED"/>
    <property type="match status" value="1"/>
</dbReference>
<gene>
    <name evidence="10" type="ORF">GCM10009105_28330</name>
</gene>
<feature type="transmembrane region" description="Helical" evidence="7">
    <location>
        <begin position="270"/>
        <end position="293"/>
    </location>
</feature>
<evidence type="ECO:0000259" key="9">
    <source>
        <dbReference type="Pfam" id="PF12704"/>
    </source>
</evidence>
<feature type="domain" description="MacB-like periplasmic core" evidence="9">
    <location>
        <begin position="465"/>
        <end position="636"/>
    </location>
</feature>
<proteinExistence type="inferred from homology"/>
<feature type="domain" description="ABC3 transporter permease C-terminal" evidence="8">
    <location>
        <begin position="275"/>
        <end position="394"/>
    </location>
</feature>
<reference evidence="11" key="1">
    <citation type="journal article" date="2019" name="Int. J. Syst. Evol. Microbiol.">
        <title>The Global Catalogue of Microorganisms (GCM) 10K type strain sequencing project: providing services to taxonomists for standard genome sequencing and annotation.</title>
        <authorList>
            <consortium name="The Broad Institute Genomics Platform"/>
            <consortium name="The Broad Institute Genome Sequencing Center for Infectious Disease"/>
            <person name="Wu L."/>
            <person name="Ma J."/>
        </authorList>
    </citation>
    <scope>NUCLEOTIDE SEQUENCE [LARGE SCALE GENOMIC DNA]</scope>
    <source>
        <strain evidence="11">JCM 15421</strain>
    </source>
</reference>
<feature type="transmembrane region" description="Helical" evidence="7">
    <location>
        <begin position="776"/>
        <end position="801"/>
    </location>
</feature>
<dbReference type="InterPro" id="IPR003838">
    <property type="entry name" value="ABC3_permease_C"/>
</dbReference>
<keyword evidence="4 7" id="KW-1133">Transmembrane helix</keyword>
<keyword evidence="11" id="KW-1185">Reference proteome</keyword>
<dbReference type="InterPro" id="IPR025857">
    <property type="entry name" value="MacB_PCD"/>
</dbReference>
<evidence type="ECO:0000313" key="11">
    <source>
        <dbReference type="Proteomes" id="UP001501523"/>
    </source>
</evidence>
<feature type="transmembrane region" description="Helical" evidence="7">
    <location>
        <begin position="21"/>
        <end position="43"/>
    </location>
</feature>
<keyword evidence="5 7" id="KW-0472">Membrane</keyword>
<dbReference type="RefSeq" id="WP_343792270.1">
    <property type="nucleotide sequence ID" value="NZ_BAAAEU010000024.1"/>
</dbReference>
<evidence type="ECO:0000256" key="2">
    <source>
        <dbReference type="ARBA" id="ARBA00022475"/>
    </source>
</evidence>
<evidence type="ECO:0000256" key="3">
    <source>
        <dbReference type="ARBA" id="ARBA00022692"/>
    </source>
</evidence>
<feature type="transmembrane region" description="Helical" evidence="7">
    <location>
        <begin position="416"/>
        <end position="437"/>
    </location>
</feature>
<sequence>MNQLTDDLRRALRSLLARPTFFVTAVLTLTLGIGAVAAIFTVYDAVLLKPLPFAHADRLVRLTRTQPPVKLGTLSMPAFTDWRDGSGTAFDAIGAYYAETRNLVGVGDAQHVTTTMVSPGFWDVFSQPLALGRSFGNEEENRTERAVVLSDVLWRERFGASADVIGRSIDLSGESFRVVGVAQPGFRYPSDAHVWIPTFIPTHAARDKRGMHFLRVVARLRDGVSMAQASTVMKGITDDEARNFADEEAGISVGITPMQELVGSDLRQPLHMLLMAAALVLLIACANLANLMLARGQSRAHELALRSALGAGQARLIRQVLAEALLIALSGAAAGLLVAKPAIAGLLALAPDLLPAYNAPDIDLRVIAATTAIALGTLLLFGLLPAWRAASIDPIQSLQGASRSQTGSRRQVRARAALVSAEVALATTLLAGATLLIDSLRRVSEVDSGIGSSHVLTAQFSISTPVVQPNEKMDAWAARAMGQLAPHLDAIQAHLRELTGVESVALSDRLPASGDWGWNGNFEVIGQPHDDKAAVEYRFVNPDYFRTFGIPIKAGRAFDALDGTQSLYPTALLVNQAFADRYMAGGDPLSREIKTFGGPAPLRVIGVAGDVRQAGLDQPANLEVYFPIIKAVKGDLTVAIKVQGNAMSYAEPLRRAMREAVPDAPVYSLRTMDEVTGETLRLRRFNMILMSAFASVAVALAAIGLYGVIAYSVGQRRREIGLRQAIGASARDVQRLMLGAGLRMIVPGLIAGILGALALGRMIAAQLYGVGATDPVVLGGVTVLLALVALAACAVPTLHAARVPPMEALRDE</sequence>
<evidence type="ECO:0000259" key="8">
    <source>
        <dbReference type="Pfam" id="PF02687"/>
    </source>
</evidence>
<feature type="transmembrane region" description="Helical" evidence="7">
    <location>
        <begin position="325"/>
        <end position="350"/>
    </location>
</feature>
<protein>
    <submittedName>
        <fullName evidence="10">ABC transporter permease</fullName>
    </submittedName>
</protein>
<comment type="similarity">
    <text evidence="6">Belongs to the ABC-4 integral membrane protein family.</text>
</comment>
<dbReference type="InterPro" id="IPR050250">
    <property type="entry name" value="Macrolide_Exporter_MacB"/>
</dbReference>
<comment type="subcellular location">
    <subcellularLocation>
        <location evidence="1">Cell membrane</location>
        <topology evidence="1">Multi-pass membrane protein</topology>
    </subcellularLocation>
</comment>
<organism evidence="10 11">
    <name type="scientific">Dokdonella soli</name>
    <dbReference type="NCBI Taxonomy" id="529810"/>
    <lineage>
        <taxon>Bacteria</taxon>
        <taxon>Pseudomonadati</taxon>
        <taxon>Pseudomonadota</taxon>
        <taxon>Gammaproteobacteria</taxon>
        <taxon>Lysobacterales</taxon>
        <taxon>Rhodanobacteraceae</taxon>
        <taxon>Dokdonella</taxon>
    </lineage>
</organism>
<feature type="transmembrane region" description="Helical" evidence="7">
    <location>
        <begin position="744"/>
        <end position="764"/>
    </location>
</feature>
<evidence type="ECO:0000256" key="4">
    <source>
        <dbReference type="ARBA" id="ARBA00022989"/>
    </source>
</evidence>
<feature type="domain" description="ABC3 transporter permease C-terminal" evidence="8">
    <location>
        <begin position="692"/>
        <end position="805"/>
    </location>
</feature>
<feature type="domain" description="MacB-like periplasmic core" evidence="9">
    <location>
        <begin position="23"/>
        <end position="231"/>
    </location>
</feature>
<evidence type="ECO:0000256" key="7">
    <source>
        <dbReference type="SAM" id="Phobius"/>
    </source>
</evidence>